<dbReference type="PANTHER" id="PTHR23026:SF90">
    <property type="entry name" value="IODOTYROSINE DEIODINASE 1"/>
    <property type="match status" value="1"/>
</dbReference>
<dbReference type="GO" id="GO:0016491">
    <property type="term" value="F:oxidoreductase activity"/>
    <property type="evidence" value="ECO:0007669"/>
    <property type="project" value="UniProtKB-KW"/>
</dbReference>
<keyword evidence="1" id="KW-0285">Flavoprotein</keyword>
<accession>A0A218P9M7</accession>
<dbReference type="GeneID" id="33316461"/>
<sequence>MELDEAILRRTSVRYFSDEPVSDDAIRELVKAAIRAPTASGLENWLFVAFRSEEARKRAFDLIAEGMVEYYRAVNLPEEKIEKLKNRIYEEGMYRAPVYIAVFIDRRVRFLKGKEFDEVEFIWSVESAAMAIQNLMLKAVELGLGTVYIGVTNFRGIEEKVRELAGLDDNYYLVGLIPVGYPREEVKPRKRRKGIEEVLKFL</sequence>
<keyword evidence="6" id="KW-1185">Reference proteome</keyword>
<feature type="domain" description="Nitroreductase" evidence="4">
    <location>
        <begin position="7"/>
        <end position="181"/>
    </location>
</feature>
<evidence type="ECO:0000256" key="3">
    <source>
        <dbReference type="ARBA" id="ARBA00023002"/>
    </source>
</evidence>
<dbReference type="EMBL" id="CP015102">
    <property type="protein sequence ID" value="ASJ07494.1"/>
    <property type="molecule type" value="Genomic_DNA"/>
</dbReference>
<organism evidence="5 6">
    <name type="scientific">Thermococcus pacificus</name>
    <dbReference type="NCBI Taxonomy" id="71998"/>
    <lineage>
        <taxon>Archaea</taxon>
        <taxon>Methanobacteriati</taxon>
        <taxon>Methanobacteriota</taxon>
        <taxon>Thermococci</taxon>
        <taxon>Thermococcales</taxon>
        <taxon>Thermococcaceae</taxon>
        <taxon>Thermococcus</taxon>
    </lineage>
</organism>
<evidence type="ECO:0000256" key="2">
    <source>
        <dbReference type="ARBA" id="ARBA00022643"/>
    </source>
</evidence>
<keyword evidence="3" id="KW-0560">Oxidoreductase</keyword>
<dbReference type="CDD" id="cd02062">
    <property type="entry name" value="Nitro_FMN_reductase"/>
    <property type="match status" value="1"/>
</dbReference>
<dbReference type="InterPro" id="IPR000415">
    <property type="entry name" value="Nitroreductase-like"/>
</dbReference>
<dbReference type="Gene3D" id="3.40.109.10">
    <property type="entry name" value="NADH Oxidase"/>
    <property type="match status" value="1"/>
</dbReference>
<evidence type="ECO:0000313" key="5">
    <source>
        <dbReference type="EMBL" id="ASJ07494.1"/>
    </source>
</evidence>
<dbReference type="OrthoDB" id="287850at2157"/>
<evidence type="ECO:0000256" key="1">
    <source>
        <dbReference type="ARBA" id="ARBA00022630"/>
    </source>
</evidence>
<dbReference type="PANTHER" id="PTHR23026">
    <property type="entry name" value="NADPH NITROREDUCTASE"/>
    <property type="match status" value="1"/>
</dbReference>
<evidence type="ECO:0000313" key="6">
    <source>
        <dbReference type="Proteomes" id="UP000197418"/>
    </source>
</evidence>
<dbReference type="Proteomes" id="UP000197418">
    <property type="component" value="Chromosome"/>
</dbReference>
<protein>
    <submittedName>
        <fullName evidence="5">NAD(P)H-flavin oxidoreductase</fullName>
    </submittedName>
</protein>
<dbReference type="KEGG" id="tpaf:A3L08_09275"/>
<dbReference type="InterPro" id="IPR029479">
    <property type="entry name" value="Nitroreductase"/>
</dbReference>
<dbReference type="InterPro" id="IPR050627">
    <property type="entry name" value="Nitroreductase/BluB"/>
</dbReference>
<dbReference type="SUPFAM" id="SSF55469">
    <property type="entry name" value="FMN-dependent nitroreductase-like"/>
    <property type="match status" value="1"/>
</dbReference>
<dbReference type="Pfam" id="PF00881">
    <property type="entry name" value="Nitroreductase"/>
    <property type="match status" value="1"/>
</dbReference>
<keyword evidence="2" id="KW-0288">FMN</keyword>
<proteinExistence type="predicted"/>
<evidence type="ECO:0000259" key="4">
    <source>
        <dbReference type="Pfam" id="PF00881"/>
    </source>
</evidence>
<dbReference type="RefSeq" id="WP_088854737.1">
    <property type="nucleotide sequence ID" value="NZ_CP015102.1"/>
</dbReference>
<name>A0A218P9M7_9EURY</name>
<dbReference type="AlphaFoldDB" id="A0A218P9M7"/>
<gene>
    <name evidence="5" type="ORF">A3L08_09275</name>
</gene>
<reference evidence="5 6" key="1">
    <citation type="submission" date="2016-04" db="EMBL/GenBank/DDBJ databases">
        <title>Complete genome sequence of Thermococcus pacificus type strain P4.</title>
        <authorList>
            <person name="Oger P.M."/>
        </authorList>
    </citation>
    <scope>NUCLEOTIDE SEQUENCE [LARGE SCALE GENOMIC DNA]</scope>
    <source>
        <strain evidence="5 6">P-4</strain>
    </source>
</reference>